<gene>
    <name evidence="1" type="ORF">BCB44BAC_04551</name>
</gene>
<dbReference type="AlphaFoldDB" id="A0AAX2CNS7"/>
<comment type="caution">
    <text evidence="1">The sequence shown here is derived from an EMBL/GenBank/DDBJ whole genome shotgun (WGS) entry which is preliminary data.</text>
</comment>
<organism evidence="1 2">
    <name type="scientific">Bacillus cytotoxicus</name>
    <dbReference type="NCBI Taxonomy" id="580165"/>
    <lineage>
        <taxon>Bacteria</taxon>
        <taxon>Bacillati</taxon>
        <taxon>Bacillota</taxon>
        <taxon>Bacilli</taxon>
        <taxon>Bacillales</taxon>
        <taxon>Bacillaceae</taxon>
        <taxon>Bacillus</taxon>
        <taxon>Bacillus cereus group</taxon>
    </lineage>
</organism>
<evidence type="ECO:0000313" key="1">
    <source>
        <dbReference type="EMBL" id="SCM08221.1"/>
    </source>
</evidence>
<dbReference type="Gene3D" id="1.10.3750.10">
    <property type="entry name" value="YhaI-like"/>
    <property type="match status" value="1"/>
</dbReference>
<evidence type="ECO:0000313" key="2">
    <source>
        <dbReference type="Proteomes" id="UP000242164"/>
    </source>
</evidence>
<dbReference type="InterPro" id="IPR035945">
    <property type="entry name" value="YhaI-like_sf"/>
</dbReference>
<dbReference type="RefSeq" id="WP_087099719.1">
    <property type="nucleotide sequence ID" value="NZ_CP066177.1"/>
</dbReference>
<dbReference type="EMBL" id="FMIK01000067">
    <property type="protein sequence ID" value="SCM08221.1"/>
    <property type="molecule type" value="Genomic_DNA"/>
</dbReference>
<reference evidence="1 2" key="1">
    <citation type="submission" date="2016-08" db="EMBL/GenBank/DDBJ databases">
        <authorList>
            <person name="Loux V."/>
            <person name="Rue O."/>
        </authorList>
    </citation>
    <scope>NUCLEOTIDE SEQUENCE [LARGE SCALE GENOMIC DNA]</scope>
    <source>
        <strain evidence="1 2">AFSSA_08CEB44bac</strain>
    </source>
</reference>
<sequence>MVDLVKEVKLLKYQNKLLQTMVNGDDFLFFMFTLNHDLDETQVNSILKILNVFAYRLKENSDEKFEDFSKQNISDRDMLNELGIDVDHLYKNELPNIKEFESYIRILCSQDFEIKYLLLSLTKQEIHSEVCNYLLGQLN</sequence>
<accession>A0AAX2CNS7</accession>
<evidence type="ECO:0008006" key="3">
    <source>
        <dbReference type="Google" id="ProtNLM"/>
    </source>
</evidence>
<protein>
    <recommendedName>
        <fullName evidence="3">DUF1878 domain-containing protein</fullName>
    </recommendedName>
</protein>
<dbReference type="Proteomes" id="UP000242164">
    <property type="component" value="Unassembled WGS sequence"/>
</dbReference>
<name>A0AAX2CNS7_9BACI</name>
<proteinExistence type="predicted"/>